<evidence type="ECO:0000256" key="1">
    <source>
        <dbReference type="SAM" id="MobiDB-lite"/>
    </source>
</evidence>
<proteinExistence type="predicted"/>
<dbReference type="SMART" id="SM00255">
    <property type="entry name" value="TIR"/>
    <property type="match status" value="1"/>
</dbReference>
<dbReference type="Pfam" id="PF13676">
    <property type="entry name" value="TIR_2"/>
    <property type="match status" value="1"/>
</dbReference>
<dbReference type="InterPro" id="IPR000157">
    <property type="entry name" value="TIR_dom"/>
</dbReference>
<keyword evidence="4" id="KW-1185">Reference proteome</keyword>
<reference evidence="3 4" key="1">
    <citation type="journal article" date="2021" name="Int. J. Syst. Evol. Microbiol.">
        <title>Reticulibacter mediterranei gen. nov., sp. nov., within the new family Reticulibacteraceae fam. nov., and Ktedonospora formicarum gen. nov., sp. nov., Ktedonobacter robiniae sp. nov., Dictyobacter formicarum sp. nov. and Dictyobacter arantiisoli sp. nov., belonging to the class Ktedonobacteria.</title>
        <authorList>
            <person name="Yabe S."/>
            <person name="Zheng Y."/>
            <person name="Wang C.M."/>
            <person name="Sakai Y."/>
            <person name="Abe K."/>
            <person name="Yokota A."/>
            <person name="Donadio S."/>
            <person name="Cavaletti L."/>
            <person name="Monciardini P."/>
        </authorList>
    </citation>
    <scope>NUCLEOTIDE SEQUENCE [LARGE SCALE GENOMIC DNA]</scope>
    <source>
        <strain evidence="3 4">SOSP1-9</strain>
    </source>
</reference>
<dbReference type="Proteomes" id="UP000635565">
    <property type="component" value="Unassembled WGS sequence"/>
</dbReference>
<dbReference type="InterPro" id="IPR035897">
    <property type="entry name" value="Toll_tir_struct_dom_sf"/>
</dbReference>
<dbReference type="EMBL" id="BNJJ01000008">
    <property type="protein sequence ID" value="GHO85260.1"/>
    <property type="molecule type" value="Genomic_DNA"/>
</dbReference>
<accession>A0ABQ3VHJ9</accession>
<dbReference type="SUPFAM" id="SSF52200">
    <property type="entry name" value="Toll/Interleukin receptor TIR domain"/>
    <property type="match status" value="1"/>
</dbReference>
<gene>
    <name evidence="3" type="ORF">KSZ_32660</name>
</gene>
<evidence type="ECO:0000259" key="2">
    <source>
        <dbReference type="PROSITE" id="PS50104"/>
    </source>
</evidence>
<sequence>MTNVTVFCCYAREDKGYLQKLRTHLKPLERKNIISVSHDQDITAGSEWEETIKGYLDTAQIILLLVSPDFIASDYCYSVEMTRALERHEQEQVIVIPIIARPTTWQHTPFAKLQVLPPGAKPITDNSWVTQDKALVAITDGISQIALKLQGASTQTQEIEVPLMGQKEAVYKEQEAMTEQKDTDNLSSLEEEPTPNSATDDQPHRNAVLERKAAKLDLIRANLSAMEETIDIGTTNDLREQFASELHKTIRQAIFEIRKLTKNTIVFAPLLEDLGSIDAILQNLRQAKIQVMMAIDAIPSILTRSIFNQQMPEDFYQHLSSCREYLEQALDEW</sequence>
<protein>
    <recommendedName>
        <fullName evidence="2">TIR domain-containing protein</fullName>
    </recommendedName>
</protein>
<feature type="compositionally biased region" description="Basic and acidic residues" evidence="1">
    <location>
        <begin position="174"/>
        <end position="184"/>
    </location>
</feature>
<dbReference type="Gene3D" id="3.40.50.10140">
    <property type="entry name" value="Toll/interleukin-1 receptor homology (TIR) domain"/>
    <property type="match status" value="1"/>
</dbReference>
<feature type="domain" description="TIR" evidence="2">
    <location>
        <begin position="2"/>
        <end position="146"/>
    </location>
</feature>
<evidence type="ECO:0000313" key="4">
    <source>
        <dbReference type="Proteomes" id="UP000635565"/>
    </source>
</evidence>
<feature type="region of interest" description="Disordered" evidence="1">
    <location>
        <begin position="174"/>
        <end position="205"/>
    </location>
</feature>
<dbReference type="PROSITE" id="PS50104">
    <property type="entry name" value="TIR"/>
    <property type="match status" value="1"/>
</dbReference>
<evidence type="ECO:0000313" key="3">
    <source>
        <dbReference type="EMBL" id="GHO85260.1"/>
    </source>
</evidence>
<name>A0ABQ3VHJ9_9CHLR</name>
<organism evidence="3 4">
    <name type="scientific">Dictyobacter formicarum</name>
    <dbReference type="NCBI Taxonomy" id="2778368"/>
    <lineage>
        <taxon>Bacteria</taxon>
        <taxon>Bacillati</taxon>
        <taxon>Chloroflexota</taxon>
        <taxon>Ktedonobacteria</taxon>
        <taxon>Ktedonobacterales</taxon>
        <taxon>Dictyobacteraceae</taxon>
        <taxon>Dictyobacter</taxon>
    </lineage>
</organism>
<dbReference type="RefSeq" id="WP_201362921.1">
    <property type="nucleotide sequence ID" value="NZ_BNJJ01000008.1"/>
</dbReference>
<comment type="caution">
    <text evidence="3">The sequence shown here is derived from an EMBL/GenBank/DDBJ whole genome shotgun (WGS) entry which is preliminary data.</text>
</comment>